<dbReference type="GeneID" id="54294637"/>
<accession>A0A6A6ATV4</accession>
<feature type="transmembrane region" description="Helical" evidence="2">
    <location>
        <begin position="15"/>
        <end position="38"/>
    </location>
</feature>
<organism evidence="3 4">
    <name type="scientific">Aplosporella prunicola CBS 121167</name>
    <dbReference type="NCBI Taxonomy" id="1176127"/>
    <lineage>
        <taxon>Eukaryota</taxon>
        <taxon>Fungi</taxon>
        <taxon>Dikarya</taxon>
        <taxon>Ascomycota</taxon>
        <taxon>Pezizomycotina</taxon>
        <taxon>Dothideomycetes</taxon>
        <taxon>Dothideomycetes incertae sedis</taxon>
        <taxon>Botryosphaeriales</taxon>
        <taxon>Aplosporellaceae</taxon>
        <taxon>Aplosporella</taxon>
    </lineage>
</organism>
<dbReference type="Proteomes" id="UP000799438">
    <property type="component" value="Unassembled WGS sequence"/>
</dbReference>
<dbReference type="AlphaFoldDB" id="A0A6A6ATV4"/>
<keyword evidence="2" id="KW-0812">Transmembrane</keyword>
<keyword evidence="4" id="KW-1185">Reference proteome</keyword>
<evidence type="ECO:0000313" key="3">
    <source>
        <dbReference type="EMBL" id="KAF2135399.1"/>
    </source>
</evidence>
<reference evidence="3" key="1">
    <citation type="journal article" date="2020" name="Stud. Mycol.">
        <title>101 Dothideomycetes genomes: a test case for predicting lifestyles and emergence of pathogens.</title>
        <authorList>
            <person name="Haridas S."/>
            <person name="Albert R."/>
            <person name="Binder M."/>
            <person name="Bloem J."/>
            <person name="Labutti K."/>
            <person name="Salamov A."/>
            <person name="Andreopoulos B."/>
            <person name="Baker S."/>
            <person name="Barry K."/>
            <person name="Bills G."/>
            <person name="Bluhm B."/>
            <person name="Cannon C."/>
            <person name="Castanera R."/>
            <person name="Culley D."/>
            <person name="Daum C."/>
            <person name="Ezra D."/>
            <person name="Gonzalez J."/>
            <person name="Henrissat B."/>
            <person name="Kuo A."/>
            <person name="Liang C."/>
            <person name="Lipzen A."/>
            <person name="Lutzoni F."/>
            <person name="Magnuson J."/>
            <person name="Mondo S."/>
            <person name="Nolan M."/>
            <person name="Ohm R."/>
            <person name="Pangilinan J."/>
            <person name="Park H.-J."/>
            <person name="Ramirez L."/>
            <person name="Alfaro M."/>
            <person name="Sun H."/>
            <person name="Tritt A."/>
            <person name="Yoshinaga Y."/>
            <person name="Zwiers L.-H."/>
            <person name="Turgeon B."/>
            <person name="Goodwin S."/>
            <person name="Spatafora J."/>
            <person name="Crous P."/>
            <person name="Grigoriev I."/>
        </authorList>
    </citation>
    <scope>NUCLEOTIDE SEQUENCE</scope>
    <source>
        <strain evidence="3">CBS 121167</strain>
    </source>
</reference>
<protein>
    <submittedName>
        <fullName evidence="3">Uncharacterized protein</fullName>
    </submittedName>
</protein>
<evidence type="ECO:0000256" key="2">
    <source>
        <dbReference type="SAM" id="Phobius"/>
    </source>
</evidence>
<name>A0A6A6ATV4_9PEZI</name>
<gene>
    <name evidence="3" type="ORF">K452DRAFT_23111</name>
</gene>
<dbReference type="EMBL" id="ML995590">
    <property type="protein sequence ID" value="KAF2135399.1"/>
    <property type="molecule type" value="Genomic_DNA"/>
</dbReference>
<dbReference type="RefSeq" id="XP_033391117.1">
    <property type="nucleotide sequence ID" value="XM_033537141.1"/>
</dbReference>
<sequence length="137" mass="15679">MHTSACLPCLLSPFFFVYLVFRLCVCAGAGVVWTRTACIPKKKKKKRKKEKTTLSELSPSRRPHRQSLFRKINTQARLIVPPHSLRSIIILRPTTPPLPSRIFLQPPPGKKALHPHRALSTARLPDIPFHHNFSFKK</sequence>
<keyword evidence="2" id="KW-0472">Membrane</keyword>
<evidence type="ECO:0000313" key="4">
    <source>
        <dbReference type="Proteomes" id="UP000799438"/>
    </source>
</evidence>
<keyword evidence="2" id="KW-1133">Transmembrane helix</keyword>
<evidence type="ECO:0000256" key="1">
    <source>
        <dbReference type="SAM" id="MobiDB-lite"/>
    </source>
</evidence>
<feature type="region of interest" description="Disordered" evidence="1">
    <location>
        <begin position="41"/>
        <end position="65"/>
    </location>
</feature>
<proteinExistence type="predicted"/>
<feature type="compositionally biased region" description="Basic residues" evidence="1">
    <location>
        <begin position="41"/>
        <end position="50"/>
    </location>
</feature>